<dbReference type="PROSITE" id="PS50157">
    <property type="entry name" value="ZINC_FINGER_C2H2_2"/>
    <property type="match status" value="5"/>
</dbReference>
<dbReference type="Pfam" id="PF12874">
    <property type="entry name" value="zf-met"/>
    <property type="match status" value="1"/>
</dbReference>
<evidence type="ECO:0000259" key="14">
    <source>
        <dbReference type="PROSITE" id="PS50804"/>
    </source>
</evidence>
<evidence type="ECO:0000256" key="3">
    <source>
        <dbReference type="ARBA" id="ARBA00022737"/>
    </source>
</evidence>
<evidence type="ECO:0000256" key="10">
    <source>
        <dbReference type="PROSITE-ProRule" id="PRU00042"/>
    </source>
</evidence>
<dbReference type="GO" id="GO:0000981">
    <property type="term" value="F:DNA-binding transcription factor activity, RNA polymerase II-specific"/>
    <property type="evidence" value="ECO:0007669"/>
    <property type="project" value="TreeGrafter"/>
</dbReference>
<dbReference type="SMART" id="SM00355">
    <property type="entry name" value="ZnF_C2H2"/>
    <property type="match status" value="5"/>
</dbReference>
<dbReference type="PANTHER" id="PTHR23226:SF306">
    <property type="entry name" value="ZINC FINGER AND SCAN DOMAIN-CONTAINING PROTEIN 5B"/>
    <property type="match status" value="1"/>
</dbReference>
<dbReference type="Proteomes" id="UP000472268">
    <property type="component" value="Chromosome 16"/>
</dbReference>
<dbReference type="FunFam" id="3.30.160.60:FF:000030">
    <property type="entry name" value="Zinc finger protein 628"/>
    <property type="match status" value="1"/>
</dbReference>
<protein>
    <recommendedName>
        <fullName evidence="17">Zinc finger and SCAN domain containing 5B</fullName>
    </recommendedName>
</protein>
<evidence type="ECO:0000256" key="7">
    <source>
        <dbReference type="ARBA" id="ARBA00023125"/>
    </source>
</evidence>
<sequence>MATDQMFAGDHEEGHGALAGGQGGREMWHVSFRAFSSSGGLDPAGDLRRLRELCRRWLRPDLHTKEQILDMLVMEQFMISMPQELQVLVKESGVQSCKDLQDLLRSNQTPKKWVSSAFLVGMGKGRRVRGPRAACSLGQWFSSGRQTDYGQDGERGNQSFPYHDLDTLVTIVPAHLSYTQPISGLLVDGKFVLRLHRCSVQTRLVSLKMLLSVVLTLSTASVRTDGGKTLRERPSIKNVHADTDTPSAHGSDKVSTPRGKRRDCQKTQRSPKRRKQEGTSISQDMATQLDKGEISGQPAASTPDRPVGDQAVGGTPNVCGLCKKEFRYKSQFSIHWRTHSGERPFKCNTCSGRFMQTSDLRVHQRIHTGEKPYCCEICLKTFTHDSTLRSHKRIHTNEQPYTCQECGKAFSHKGNLNVHRRTHTGAKPYTCSECNYAFRQLGSFKRHQKLHAKVTSQ</sequence>
<dbReference type="AlphaFoldDB" id="A0A673VBC5"/>
<dbReference type="Gene3D" id="1.10.4020.10">
    <property type="entry name" value="DNA breaking-rejoining enzymes"/>
    <property type="match status" value="1"/>
</dbReference>
<proteinExistence type="predicted"/>
<name>A0A673VBC5_SURSU</name>
<feature type="compositionally biased region" description="Basic residues" evidence="12">
    <location>
        <begin position="258"/>
        <end position="275"/>
    </location>
</feature>
<evidence type="ECO:0000313" key="15">
    <source>
        <dbReference type="Ensembl" id="ENSSSUP00005030730.1"/>
    </source>
</evidence>
<dbReference type="OMA" id="FHYKSQF"/>
<dbReference type="GO" id="GO:0000978">
    <property type="term" value="F:RNA polymerase II cis-regulatory region sequence-specific DNA binding"/>
    <property type="evidence" value="ECO:0007669"/>
    <property type="project" value="TreeGrafter"/>
</dbReference>
<dbReference type="SUPFAM" id="SSF57667">
    <property type="entry name" value="beta-beta-alpha zinc fingers"/>
    <property type="match status" value="3"/>
</dbReference>
<comment type="subcellular location">
    <subcellularLocation>
        <location evidence="1 11">Nucleus</location>
    </subcellularLocation>
</comment>
<keyword evidence="9 11" id="KW-0539">Nucleus</keyword>
<organism evidence="15 16">
    <name type="scientific">Suricata suricatta</name>
    <name type="common">Meerkat</name>
    <dbReference type="NCBI Taxonomy" id="37032"/>
    <lineage>
        <taxon>Eukaryota</taxon>
        <taxon>Metazoa</taxon>
        <taxon>Chordata</taxon>
        <taxon>Craniata</taxon>
        <taxon>Vertebrata</taxon>
        <taxon>Euteleostomi</taxon>
        <taxon>Mammalia</taxon>
        <taxon>Eutheria</taxon>
        <taxon>Laurasiatheria</taxon>
        <taxon>Carnivora</taxon>
        <taxon>Feliformia</taxon>
        <taxon>Herpestidae</taxon>
        <taxon>Suricata</taxon>
    </lineage>
</organism>
<dbReference type="PROSITE" id="PS00028">
    <property type="entry name" value="ZINC_FINGER_C2H2_1"/>
    <property type="match status" value="5"/>
</dbReference>
<feature type="domain" description="C2H2-type" evidence="13">
    <location>
        <begin position="429"/>
        <end position="456"/>
    </location>
</feature>
<evidence type="ECO:0000256" key="9">
    <source>
        <dbReference type="ARBA" id="ARBA00023242"/>
    </source>
</evidence>
<evidence type="ECO:0000256" key="6">
    <source>
        <dbReference type="ARBA" id="ARBA00023015"/>
    </source>
</evidence>
<dbReference type="PROSITE" id="PS50804">
    <property type="entry name" value="SCAN_BOX"/>
    <property type="match status" value="1"/>
</dbReference>
<evidence type="ECO:0000256" key="4">
    <source>
        <dbReference type="ARBA" id="ARBA00022771"/>
    </source>
</evidence>
<dbReference type="FunFam" id="3.30.160.60:FF:000624">
    <property type="entry name" value="zinc finger protein 697"/>
    <property type="match status" value="1"/>
</dbReference>
<evidence type="ECO:0000256" key="8">
    <source>
        <dbReference type="ARBA" id="ARBA00023163"/>
    </source>
</evidence>
<dbReference type="GO" id="GO:0005634">
    <property type="term" value="C:nucleus"/>
    <property type="evidence" value="ECO:0007669"/>
    <property type="project" value="UniProtKB-SubCell"/>
</dbReference>
<evidence type="ECO:0000256" key="2">
    <source>
        <dbReference type="ARBA" id="ARBA00022723"/>
    </source>
</evidence>
<dbReference type="InterPro" id="IPR036236">
    <property type="entry name" value="Znf_C2H2_sf"/>
</dbReference>
<evidence type="ECO:0000313" key="16">
    <source>
        <dbReference type="Proteomes" id="UP000472268"/>
    </source>
</evidence>
<dbReference type="FunFam" id="3.30.160.60:FF:000557">
    <property type="entry name" value="zinc finger and SCAN domain-containing protein 29"/>
    <property type="match status" value="1"/>
</dbReference>
<dbReference type="GO" id="GO:0008270">
    <property type="term" value="F:zinc ion binding"/>
    <property type="evidence" value="ECO:0007669"/>
    <property type="project" value="UniProtKB-KW"/>
</dbReference>
<evidence type="ECO:0000256" key="5">
    <source>
        <dbReference type="ARBA" id="ARBA00022833"/>
    </source>
</evidence>
<feature type="region of interest" description="Disordered" evidence="12">
    <location>
        <begin position="1"/>
        <end position="22"/>
    </location>
</feature>
<evidence type="ECO:0000256" key="11">
    <source>
        <dbReference type="PROSITE-ProRule" id="PRU00187"/>
    </source>
</evidence>
<keyword evidence="2" id="KW-0479">Metal-binding</keyword>
<dbReference type="SMART" id="SM00431">
    <property type="entry name" value="SCAN"/>
    <property type="match status" value="1"/>
</dbReference>
<keyword evidence="6" id="KW-0805">Transcription regulation</keyword>
<dbReference type="InterPro" id="IPR038269">
    <property type="entry name" value="SCAN_sf"/>
</dbReference>
<keyword evidence="5" id="KW-0862">Zinc</keyword>
<keyword evidence="16" id="KW-1185">Reference proteome</keyword>
<dbReference type="Ensembl" id="ENSSSUT00005035074.1">
    <property type="protein sequence ID" value="ENSSSUP00005030730.1"/>
    <property type="gene ID" value="ENSSSUG00005019837.1"/>
</dbReference>
<feature type="region of interest" description="Disordered" evidence="12">
    <location>
        <begin position="223"/>
        <end position="285"/>
    </location>
</feature>
<accession>A0A673VBC5</accession>
<reference evidence="15" key="2">
    <citation type="submission" date="2025-08" db="UniProtKB">
        <authorList>
            <consortium name="Ensembl"/>
        </authorList>
    </citation>
    <scope>IDENTIFICATION</scope>
</reference>
<keyword evidence="8" id="KW-0804">Transcription</keyword>
<feature type="domain" description="C2H2-type" evidence="13">
    <location>
        <begin position="401"/>
        <end position="428"/>
    </location>
</feature>
<evidence type="ECO:0008006" key="17">
    <source>
        <dbReference type="Google" id="ProtNLM"/>
    </source>
</evidence>
<feature type="domain" description="C2H2-type" evidence="13">
    <location>
        <begin position="373"/>
        <end position="400"/>
    </location>
</feature>
<keyword evidence="7" id="KW-0238">DNA-binding</keyword>
<feature type="compositionally biased region" description="Basic and acidic residues" evidence="12">
    <location>
        <begin position="225"/>
        <end position="243"/>
    </location>
</feature>
<dbReference type="Pfam" id="PF00096">
    <property type="entry name" value="zf-C2H2"/>
    <property type="match status" value="4"/>
</dbReference>
<dbReference type="InterPro" id="IPR003309">
    <property type="entry name" value="SCAN_dom"/>
</dbReference>
<reference evidence="15" key="3">
    <citation type="submission" date="2025-09" db="UniProtKB">
        <authorList>
            <consortium name="Ensembl"/>
        </authorList>
    </citation>
    <scope>IDENTIFICATION</scope>
</reference>
<dbReference type="Pfam" id="PF02023">
    <property type="entry name" value="SCAN"/>
    <property type="match status" value="1"/>
</dbReference>
<dbReference type="Gene3D" id="3.30.160.60">
    <property type="entry name" value="Classic Zinc Finger"/>
    <property type="match status" value="5"/>
</dbReference>
<reference evidence="15 16" key="1">
    <citation type="submission" date="2019-05" db="EMBL/GenBank/DDBJ databases">
        <title>A Chromosome-scale Meerkat (S. suricatta) Genome Assembly.</title>
        <authorList>
            <person name="Dudchenko O."/>
            <person name="Lieberman Aiden E."/>
            <person name="Tung J."/>
            <person name="Barreiro L.B."/>
            <person name="Clutton-Brock T.H."/>
        </authorList>
    </citation>
    <scope>NUCLEOTIDE SEQUENCE [LARGE SCALE GENOMIC DNA]</scope>
</reference>
<evidence type="ECO:0000259" key="13">
    <source>
        <dbReference type="PROSITE" id="PS50157"/>
    </source>
</evidence>
<dbReference type="PANTHER" id="PTHR23226">
    <property type="entry name" value="ZINC FINGER AND SCAN DOMAIN-CONTAINING"/>
    <property type="match status" value="1"/>
</dbReference>
<feature type="region of interest" description="Disordered" evidence="12">
    <location>
        <begin position="293"/>
        <end position="312"/>
    </location>
</feature>
<keyword evidence="4 10" id="KW-0863">Zinc-finger</keyword>
<dbReference type="SUPFAM" id="SSF47353">
    <property type="entry name" value="Retrovirus capsid dimerization domain-like"/>
    <property type="match status" value="1"/>
</dbReference>
<dbReference type="FunFam" id="3.30.160.60:FF:002343">
    <property type="entry name" value="Zinc finger protein 33A"/>
    <property type="match status" value="1"/>
</dbReference>
<feature type="domain" description="C2H2-type" evidence="13">
    <location>
        <begin position="345"/>
        <end position="372"/>
    </location>
</feature>
<evidence type="ECO:0000256" key="1">
    <source>
        <dbReference type="ARBA" id="ARBA00004123"/>
    </source>
</evidence>
<feature type="domain" description="C2H2-type" evidence="13">
    <location>
        <begin position="317"/>
        <end position="344"/>
    </location>
</feature>
<dbReference type="InterPro" id="IPR013087">
    <property type="entry name" value="Znf_C2H2_type"/>
</dbReference>
<feature type="domain" description="SCAN box" evidence="14">
    <location>
        <begin position="32"/>
        <end position="108"/>
    </location>
</feature>
<keyword evidence="3" id="KW-0677">Repeat</keyword>
<evidence type="ECO:0000256" key="12">
    <source>
        <dbReference type="SAM" id="MobiDB-lite"/>
    </source>
</evidence>